<sequence>LFKAPRGCLASKFFAQLILYLLSSVTWALRVRAQPYFVCTWIPATSAPFPSIAKRSSEDRSRNNEMHCRRLSMPTVASRVRIMDKLFICAFWLAAAFFYAAVVQASSSGCSSCPLTYAPVVDADTGLPFYNDCVAKCQLGAGANLVPAGSRRGGNTAAAGRSASASSQPDFLKLVPAPTATNVGGEVKAETIQRFSSEGYFYVGRPGFIDKPPVDVMSAPSGDVKNATNSAAEARAKNNNGNQGGASDGPTVTLRMFYPEGDLYMKVWKQTELRALVQKHTGPKSETANLSRATVPQATGNDSTTLPARRLLGSAIYGSDDRREVTNLVYPYTAISRTSTGCTGAMVGATGRLVLTAAQCVYNNGVNPSAPVGFYSNILITPGLYRGGISNYGTHPVGLLQVHTTWSSQRLWEGNIAVIQLAYHYKACGSLGYAYTCGSSGYSLYTAGYPADKSLYTMWVQSAAVTTDVCSGSAEKVFPFDAADGQVGSPFWTTSDYMTRFVLSRGICCSGNGAVAITPTYFSMINDFTSNYILTTPTYILVGGPSRNQFVRCDTSSWVCTGTTSRTSATRFYGYPIAAQNKAAFRVPGTSLCLSLRSTTSIGNVNLYSCDTTSFNFYTNELWNIGLYNNVPVLLTDNGGFMWWGGSGVQMKTSSSCSSSTAGSCTWKVETP</sequence>
<feature type="region of interest" description="Disordered" evidence="2">
    <location>
        <begin position="280"/>
        <end position="305"/>
    </location>
</feature>
<dbReference type="EMBL" id="BNCO01000025">
    <property type="protein sequence ID" value="GIL56761.1"/>
    <property type="molecule type" value="Genomic_DNA"/>
</dbReference>
<feature type="non-terminal residue" evidence="5">
    <location>
        <position position="672"/>
    </location>
</feature>
<evidence type="ECO:0000313" key="5">
    <source>
        <dbReference type="EMBL" id="GIL56761.1"/>
    </source>
</evidence>
<dbReference type="PANTHER" id="PTHR15462">
    <property type="entry name" value="SERINE PROTEASE"/>
    <property type="match status" value="1"/>
</dbReference>
<dbReference type="InterPro" id="IPR009003">
    <property type="entry name" value="Peptidase_S1_PA"/>
</dbReference>
<proteinExistence type="predicted"/>
<feature type="compositionally biased region" description="Polar residues" evidence="2">
    <location>
        <begin position="228"/>
        <end position="241"/>
    </location>
</feature>
<protein>
    <recommendedName>
        <fullName evidence="4">Peptidase S1 domain-containing protein</fullName>
    </recommendedName>
</protein>
<dbReference type="SUPFAM" id="SSF50494">
    <property type="entry name" value="Trypsin-like serine proteases"/>
    <property type="match status" value="1"/>
</dbReference>
<keyword evidence="6" id="KW-1185">Reference proteome</keyword>
<dbReference type="PANTHER" id="PTHR15462:SF8">
    <property type="entry name" value="SERINE PROTEASE"/>
    <property type="match status" value="1"/>
</dbReference>
<organism evidence="5 6">
    <name type="scientific">Volvox africanus</name>
    <dbReference type="NCBI Taxonomy" id="51714"/>
    <lineage>
        <taxon>Eukaryota</taxon>
        <taxon>Viridiplantae</taxon>
        <taxon>Chlorophyta</taxon>
        <taxon>core chlorophytes</taxon>
        <taxon>Chlorophyceae</taxon>
        <taxon>CS clade</taxon>
        <taxon>Chlamydomonadales</taxon>
        <taxon>Volvocaceae</taxon>
        <taxon>Volvox</taxon>
    </lineage>
</organism>
<evidence type="ECO:0000259" key="4">
    <source>
        <dbReference type="PROSITE" id="PS50240"/>
    </source>
</evidence>
<keyword evidence="3" id="KW-0472">Membrane</keyword>
<accession>A0A8J4F424</accession>
<dbReference type="Gene3D" id="2.40.10.10">
    <property type="entry name" value="Trypsin-like serine proteases"/>
    <property type="match status" value="2"/>
</dbReference>
<dbReference type="PROSITE" id="PS50231">
    <property type="entry name" value="RICIN_B_LECTIN"/>
    <property type="match status" value="1"/>
</dbReference>
<dbReference type="Proteomes" id="UP000747399">
    <property type="component" value="Unassembled WGS sequence"/>
</dbReference>
<dbReference type="GO" id="GO:0004252">
    <property type="term" value="F:serine-type endopeptidase activity"/>
    <property type="evidence" value="ECO:0007669"/>
    <property type="project" value="InterPro"/>
</dbReference>
<dbReference type="PROSITE" id="PS50240">
    <property type="entry name" value="TRYPSIN_DOM"/>
    <property type="match status" value="1"/>
</dbReference>
<evidence type="ECO:0000256" key="2">
    <source>
        <dbReference type="SAM" id="MobiDB-lite"/>
    </source>
</evidence>
<keyword evidence="1" id="KW-0732">Signal</keyword>
<reference evidence="5" key="1">
    <citation type="journal article" date="2021" name="Proc. Natl. Acad. Sci. U.S.A.">
        <title>Three genomes in the algal genus Volvox reveal the fate of a haploid sex-determining region after a transition to homothallism.</title>
        <authorList>
            <person name="Yamamoto K."/>
            <person name="Hamaji T."/>
            <person name="Kawai-Toyooka H."/>
            <person name="Matsuzaki R."/>
            <person name="Takahashi F."/>
            <person name="Nishimura Y."/>
            <person name="Kawachi M."/>
            <person name="Noguchi H."/>
            <person name="Minakuchi Y."/>
            <person name="Umen J.G."/>
            <person name="Toyoda A."/>
            <person name="Nozaki H."/>
        </authorList>
    </citation>
    <scope>NUCLEOTIDE SEQUENCE</scope>
    <source>
        <strain evidence="5">NIES-3780</strain>
    </source>
</reference>
<feature type="region of interest" description="Disordered" evidence="2">
    <location>
        <begin position="228"/>
        <end position="248"/>
    </location>
</feature>
<dbReference type="InterPro" id="IPR050966">
    <property type="entry name" value="Glutamyl_endopeptidase"/>
</dbReference>
<gene>
    <name evidence="5" type="ORF">Vafri_12069</name>
</gene>
<keyword evidence="3" id="KW-1133">Transmembrane helix</keyword>
<feature type="transmembrane region" description="Helical" evidence="3">
    <location>
        <begin position="86"/>
        <end position="105"/>
    </location>
</feature>
<feature type="transmembrane region" description="Helical" evidence="3">
    <location>
        <begin position="12"/>
        <end position="29"/>
    </location>
</feature>
<comment type="caution">
    <text evidence="5">The sequence shown here is derived from an EMBL/GenBank/DDBJ whole genome shotgun (WGS) entry which is preliminary data.</text>
</comment>
<keyword evidence="3" id="KW-0812">Transmembrane</keyword>
<evidence type="ECO:0000256" key="1">
    <source>
        <dbReference type="ARBA" id="ARBA00022729"/>
    </source>
</evidence>
<dbReference type="AlphaFoldDB" id="A0A8J4F424"/>
<evidence type="ECO:0000256" key="3">
    <source>
        <dbReference type="SAM" id="Phobius"/>
    </source>
</evidence>
<feature type="domain" description="Peptidase S1" evidence="4">
    <location>
        <begin position="316"/>
        <end position="564"/>
    </location>
</feature>
<dbReference type="GO" id="GO:0006508">
    <property type="term" value="P:proteolysis"/>
    <property type="evidence" value="ECO:0007669"/>
    <property type="project" value="InterPro"/>
</dbReference>
<dbReference type="InterPro" id="IPR043504">
    <property type="entry name" value="Peptidase_S1_PA_chymotrypsin"/>
</dbReference>
<name>A0A8J4F424_9CHLO</name>
<feature type="compositionally biased region" description="Polar residues" evidence="2">
    <location>
        <begin position="284"/>
        <end position="305"/>
    </location>
</feature>
<dbReference type="InterPro" id="IPR001254">
    <property type="entry name" value="Trypsin_dom"/>
</dbReference>
<evidence type="ECO:0000313" key="6">
    <source>
        <dbReference type="Proteomes" id="UP000747399"/>
    </source>
</evidence>